<evidence type="ECO:0000313" key="3">
    <source>
        <dbReference type="Proteomes" id="UP000663671"/>
    </source>
</evidence>
<dbReference type="VEuPathDB" id="FungiDB:I7I51_08604"/>
<proteinExistence type="predicted"/>
<gene>
    <name evidence="2" type="ORF">I7I51_08604</name>
</gene>
<dbReference type="Proteomes" id="UP000663671">
    <property type="component" value="Chromosome 2"/>
</dbReference>
<accession>A0A8A1M3Z7</accession>
<sequence length="101" mass="10726">MPGTLAQAIQYGKEEKPFIEAHAASNGLALKKSRKSREIEGNRGKSRGSSRAWMAQTPMEATVSARFSDSHFNNPAGVGRISQQPSHAMQVEGASAPGCKG</sequence>
<feature type="region of interest" description="Disordered" evidence="1">
    <location>
        <begin position="74"/>
        <end position="101"/>
    </location>
</feature>
<evidence type="ECO:0000313" key="2">
    <source>
        <dbReference type="EMBL" id="QSS59172.1"/>
    </source>
</evidence>
<evidence type="ECO:0000256" key="1">
    <source>
        <dbReference type="SAM" id="MobiDB-lite"/>
    </source>
</evidence>
<name>A0A8A1M3Z7_AJECA</name>
<dbReference type="EMBL" id="CP069109">
    <property type="protein sequence ID" value="QSS59172.1"/>
    <property type="molecule type" value="Genomic_DNA"/>
</dbReference>
<reference evidence="2" key="1">
    <citation type="submission" date="2021-01" db="EMBL/GenBank/DDBJ databases">
        <title>Chromosome-level genome assembly of a human fungal pathogen reveals clustering of transcriptionally co-regulated genes.</title>
        <authorList>
            <person name="Voorhies M."/>
            <person name="Cohen S."/>
            <person name="Shea T.P."/>
            <person name="Petrus S."/>
            <person name="Munoz J.F."/>
            <person name="Poplawski S."/>
            <person name="Goldman W.E."/>
            <person name="Michael T."/>
            <person name="Cuomo C.A."/>
            <person name="Sil A."/>
            <person name="Beyhan S."/>
        </authorList>
    </citation>
    <scope>NUCLEOTIDE SEQUENCE</scope>
    <source>
        <strain evidence="2">WU24</strain>
    </source>
</reference>
<protein>
    <submittedName>
        <fullName evidence="2">Uncharacterized protein</fullName>
    </submittedName>
</protein>
<feature type="region of interest" description="Disordered" evidence="1">
    <location>
        <begin position="31"/>
        <end position="54"/>
    </location>
</feature>
<dbReference type="AlphaFoldDB" id="A0A8A1M3Z7"/>
<organism evidence="2 3">
    <name type="scientific">Ajellomyces capsulatus</name>
    <name type="common">Darling's disease fungus</name>
    <name type="synonym">Histoplasma capsulatum</name>
    <dbReference type="NCBI Taxonomy" id="5037"/>
    <lineage>
        <taxon>Eukaryota</taxon>
        <taxon>Fungi</taxon>
        <taxon>Dikarya</taxon>
        <taxon>Ascomycota</taxon>
        <taxon>Pezizomycotina</taxon>
        <taxon>Eurotiomycetes</taxon>
        <taxon>Eurotiomycetidae</taxon>
        <taxon>Onygenales</taxon>
        <taxon>Ajellomycetaceae</taxon>
        <taxon>Histoplasma</taxon>
    </lineage>
</organism>